<dbReference type="Proteomes" id="UP001241377">
    <property type="component" value="Unassembled WGS sequence"/>
</dbReference>
<sequence>MATTNNSATVTTEKSPRQEAGPHLTEPALNEKEKNTLSGIENENRNPADEPPFEYTLEEDKRVLRKVDCWVLPVLCLTYMVQQLCKSALPWASAFDLREYILSTSFCVGVLIRVFNDHSSSDASSQFPIQLVDLTALHRPTRIPARFVLCIGQIPHKVLGPAQPVRM</sequence>
<dbReference type="EMBL" id="JASBWR010000057">
    <property type="protein sequence ID" value="KAJ9101508.1"/>
    <property type="molecule type" value="Genomic_DNA"/>
</dbReference>
<organism evidence="1 2">
    <name type="scientific">Naganishia cerealis</name>
    <dbReference type="NCBI Taxonomy" id="610337"/>
    <lineage>
        <taxon>Eukaryota</taxon>
        <taxon>Fungi</taxon>
        <taxon>Dikarya</taxon>
        <taxon>Basidiomycota</taxon>
        <taxon>Agaricomycotina</taxon>
        <taxon>Tremellomycetes</taxon>
        <taxon>Filobasidiales</taxon>
        <taxon>Filobasidiaceae</taxon>
        <taxon>Naganishia</taxon>
    </lineage>
</organism>
<reference evidence="1" key="1">
    <citation type="submission" date="2023-04" db="EMBL/GenBank/DDBJ databases">
        <title>Draft Genome sequencing of Naganishia species isolated from polar environments using Oxford Nanopore Technology.</title>
        <authorList>
            <person name="Leo P."/>
            <person name="Venkateswaran K."/>
        </authorList>
    </citation>
    <scope>NUCLEOTIDE SEQUENCE</scope>
    <source>
        <strain evidence="1">MNA-CCFEE 5261</strain>
    </source>
</reference>
<evidence type="ECO:0000313" key="1">
    <source>
        <dbReference type="EMBL" id="KAJ9101508.1"/>
    </source>
</evidence>
<protein>
    <submittedName>
        <fullName evidence="1">Uncharacterized protein</fullName>
    </submittedName>
</protein>
<evidence type="ECO:0000313" key="2">
    <source>
        <dbReference type="Proteomes" id="UP001241377"/>
    </source>
</evidence>
<name>A0ACC2VQX1_9TREE</name>
<accession>A0ACC2VQX1</accession>
<comment type="caution">
    <text evidence="1">The sequence shown here is derived from an EMBL/GenBank/DDBJ whole genome shotgun (WGS) entry which is preliminary data.</text>
</comment>
<keyword evidence="2" id="KW-1185">Reference proteome</keyword>
<proteinExistence type="predicted"/>
<gene>
    <name evidence="1" type="ORF">QFC19_005161</name>
</gene>